<feature type="compositionally biased region" description="Low complexity" evidence="1">
    <location>
        <begin position="131"/>
        <end position="152"/>
    </location>
</feature>
<dbReference type="AlphaFoldDB" id="A0A4P7NGR0"/>
<feature type="compositionally biased region" description="Polar residues" evidence="1">
    <location>
        <begin position="22"/>
        <end position="41"/>
    </location>
</feature>
<reference evidence="3 4" key="1">
    <citation type="journal article" date="2019" name="Mol. Biol. Evol.">
        <title>Blast fungal genomes show frequent chromosomal changes, gene gains and losses, and effector gene turnover.</title>
        <authorList>
            <person name="Gomez Luciano L.B."/>
            <person name="Jason Tsai I."/>
            <person name="Chuma I."/>
            <person name="Tosa Y."/>
            <person name="Chen Y.H."/>
            <person name="Li J.Y."/>
            <person name="Li M.Y."/>
            <person name="Jade Lu M.Y."/>
            <person name="Nakayashiki H."/>
            <person name="Li W.H."/>
        </authorList>
    </citation>
    <scope>NUCLEOTIDE SEQUENCE [LARGE SCALE GENOMIC DNA]</scope>
    <source>
        <strain evidence="3">MZ5-1-6</strain>
    </source>
</reference>
<sequence length="466" mass="50616">MATTTTSAATTTPAPPPPPTLRSKSTISTNGTVQIKSFRQSQRPRPHSKSTSAVLPSLALTGGKGGLDDDAEDDEPEVINFDSDGDLHLIVGGSKVSPQRFVVCSRTLARASPVFKTMLFGAFSESRPCCSRNGSSSSGSSASGRSFITSRSGDSTSPLGGAFEEGPAPAGSLDDDAWKIELPDDDPKAFRTLMGIIHSSFDHVPDTVEVVELFQIAILTDKYDMTHLLRPWSEQWCARQRTRRHPYRLWIAWVLGDDLMFESEAKRLALGCPVNKCGQLLVRCTNGNFQPLESFDYLRLPDILESIAAVRFEAAEKILQKLSAVHRNLATANGRHCREPSAAARQECRLDCENALLGSTIKALDANGLWPLPQAPALTYSLDTLVQKVAATAHMIRPLSSRDTNRSGGGGGGSGIRHVECNPAVELEDYARKILASAPSPVQHMHLAHMENQAKKSGLWFEEKEQ</sequence>
<evidence type="ECO:0000259" key="2">
    <source>
        <dbReference type="SMART" id="SM00225"/>
    </source>
</evidence>
<organism evidence="3 4">
    <name type="scientific">Pyricularia oryzae</name>
    <name type="common">Rice blast fungus</name>
    <name type="synonym">Magnaporthe oryzae</name>
    <dbReference type="NCBI Taxonomy" id="318829"/>
    <lineage>
        <taxon>Eukaryota</taxon>
        <taxon>Fungi</taxon>
        <taxon>Dikarya</taxon>
        <taxon>Ascomycota</taxon>
        <taxon>Pezizomycotina</taxon>
        <taxon>Sordariomycetes</taxon>
        <taxon>Sordariomycetidae</taxon>
        <taxon>Magnaporthales</taxon>
        <taxon>Pyriculariaceae</taxon>
        <taxon>Pyricularia</taxon>
    </lineage>
</organism>
<protein>
    <recommendedName>
        <fullName evidence="2">BTB domain-containing protein</fullName>
    </recommendedName>
</protein>
<gene>
    <name evidence="3" type="ORF">PoMZ_08077</name>
</gene>
<dbReference type="Gene3D" id="3.30.710.10">
    <property type="entry name" value="Potassium Channel Kv1.1, Chain A"/>
    <property type="match status" value="1"/>
</dbReference>
<feature type="region of interest" description="Disordered" evidence="1">
    <location>
        <begin position="127"/>
        <end position="166"/>
    </location>
</feature>
<feature type="region of interest" description="Disordered" evidence="1">
    <location>
        <begin position="1"/>
        <end position="75"/>
    </location>
</feature>
<dbReference type="SUPFAM" id="SSF54695">
    <property type="entry name" value="POZ domain"/>
    <property type="match status" value="1"/>
</dbReference>
<feature type="domain" description="BTB" evidence="2">
    <location>
        <begin position="85"/>
        <end position="240"/>
    </location>
</feature>
<proteinExistence type="predicted"/>
<name>A0A4P7NGR0_PYROR</name>
<dbReference type="Proteomes" id="UP000294847">
    <property type="component" value="Chromosome 4"/>
</dbReference>
<evidence type="ECO:0000313" key="4">
    <source>
        <dbReference type="Proteomes" id="UP000294847"/>
    </source>
</evidence>
<evidence type="ECO:0000313" key="3">
    <source>
        <dbReference type="EMBL" id="QBZ61131.1"/>
    </source>
</evidence>
<dbReference type="EMBL" id="CP034207">
    <property type="protein sequence ID" value="QBZ61131.1"/>
    <property type="molecule type" value="Genomic_DNA"/>
</dbReference>
<feature type="compositionally biased region" description="Low complexity" evidence="1">
    <location>
        <begin position="1"/>
        <end position="12"/>
    </location>
</feature>
<dbReference type="SMART" id="SM00225">
    <property type="entry name" value="BTB"/>
    <property type="match status" value="1"/>
</dbReference>
<accession>A0A4P7NGR0</accession>
<dbReference type="InterPro" id="IPR011333">
    <property type="entry name" value="SKP1/BTB/POZ_sf"/>
</dbReference>
<dbReference type="OMA" id="GWAQCHY"/>
<dbReference type="InterPro" id="IPR000210">
    <property type="entry name" value="BTB/POZ_dom"/>
</dbReference>
<evidence type="ECO:0000256" key="1">
    <source>
        <dbReference type="SAM" id="MobiDB-lite"/>
    </source>
</evidence>